<dbReference type="OrthoDB" id="149142at2"/>
<comment type="subcellular location">
    <subcellularLocation>
        <location evidence="1">Endomembrane system</location>
        <topology evidence="1">Multi-pass membrane protein</topology>
    </subcellularLocation>
</comment>
<feature type="transmembrane region" description="Helical" evidence="6">
    <location>
        <begin position="34"/>
        <end position="54"/>
    </location>
</feature>
<feature type="transmembrane region" description="Helical" evidence="6">
    <location>
        <begin position="208"/>
        <end position="228"/>
    </location>
</feature>
<dbReference type="Pfam" id="PF00892">
    <property type="entry name" value="EamA"/>
    <property type="match status" value="2"/>
</dbReference>
<evidence type="ECO:0000256" key="6">
    <source>
        <dbReference type="SAM" id="Phobius"/>
    </source>
</evidence>
<dbReference type="EMBL" id="RHHQ01000012">
    <property type="protein sequence ID" value="RNB87280.1"/>
    <property type="molecule type" value="Genomic_DNA"/>
</dbReference>
<proteinExistence type="inferred from homology"/>
<keyword evidence="9" id="KW-1185">Reference proteome</keyword>
<comment type="caution">
    <text evidence="8">The sequence shown here is derived from an EMBL/GenBank/DDBJ whole genome shotgun (WGS) entry which is preliminary data.</text>
</comment>
<dbReference type="PANTHER" id="PTHR32322:SF2">
    <property type="entry name" value="EAMA DOMAIN-CONTAINING PROTEIN"/>
    <property type="match status" value="1"/>
</dbReference>
<dbReference type="GO" id="GO:0016020">
    <property type="term" value="C:membrane"/>
    <property type="evidence" value="ECO:0007669"/>
    <property type="project" value="UniProtKB-SubCell"/>
</dbReference>
<feature type="transmembrane region" description="Helical" evidence="6">
    <location>
        <begin position="124"/>
        <end position="142"/>
    </location>
</feature>
<evidence type="ECO:0000313" key="8">
    <source>
        <dbReference type="EMBL" id="RNB87280.1"/>
    </source>
</evidence>
<keyword evidence="3 6" id="KW-0812">Transmembrane</keyword>
<gene>
    <name evidence="8" type="ORF">EDM56_16555</name>
</gene>
<dbReference type="InterPro" id="IPR000620">
    <property type="entry name" value="EamA_dom"/>
</dbReference>
<sequence>MKQFKYVSLLLITTLLMGIAFPVGKIGFEYAPPFFLMGIRFVIAGGLLALLVRSKPQPRPRGTSQWWQAAVIGLFQSAGVMGCGYYSMRWITSGESSIMLNLNPLFVIILGTLFTGAVYRVRQWLGVVVGFLGVAFCLNFQLGFQPGTLLSMAGAIFFAIATLLIKRWGSAFQMTTLAAYQMIFGGIALLLLSALTEHPYFRITTMSVAILLWLVVMCSIVQFSLWYYLLKNGDPAKTSAYLFLVPLFGVLSSWLLLHETIEWYVIVGGAFICAGIFLVNWQGTARAKVQVAPVRAVEKSI</sequence>
<feature type="transmembrane region" description="Helical" evidence="6">
    <location>
        <begin position="177"/>
        <end position="196"/>
    </location>
</feature>
<feature type="domain" description="EamA" evidence="7">
    <location>
        <begin position="146"/>
        <end position="280"/>
    </location>
</feature>
<protein>
    <submittedName>
        <fullName evidence="8">EamA/RhaT family transporter</fullName>
    </submittedName>
</protein>
<dbReference type="InterPro" id="IPR037185">
    <property type="entry name" value="EmrE-like"/>
</dbReference>
<feature type="transmembrane region" description="Helical" evidence="6">
    <location>
        <begin position="240"/>
        <end position="257"/>
    </location>
</feature>
<feature type="transmembrane region" description="Helical" evidence="6">
    <location>
        <begin position="66"/>
        <end position="88"/>
    </location>
</feature>
<evidence type="ECO:0000256" key="1">
    <source>
        <dbReference type="ARBA" id="ARBA00004127"/>
    </source>
</evidence>
<comment type="similarity">
    <text evidence="2">Belongs to the EamA transporter family.</text>
</comment>
<reference evidence="8 9" key="1">
    <citation type="submission" date="2018-10" db="EMBL/GenBank/DDBJ databases">
        <title>Phylogenomics of Brevibacillus.</title>
        <authorList>
            <person name="Dunlap C."/>
        </authorList>
    </citation>
    <scope>NUCLEOTIDE SEQUENCE [LARGE SCALE GENOMIC DNA]</scope>
    <source>
        <strain evidence="8 9">JCM 15716</strain>
    </source>
</reference>
<feature type="transmembrane region" description="Helical" evidence="6">
    <location>
        <begin position="7"/>
        <end position="28"/>
    </location>
</feature>
<name>A0A3M8DGP1_9BACL</name>
<organism evidence="8 9">
    <name type="scientific">Brevibacillus fluminis</name>
    <dbReference type="NCBI Taxonomy" id="511487"/>
    <lineage>
        <taxon>Bacteria</taxon>
        <taxon>Bacillati</taxon>
        <taxon>Bacillota</taxon>
        <taxon>Bacilli</taxon>
        <taxon>Bacillales</taxon>
        <taxon>Paenibacillaceae</taxon>
        <taxon>Brevibacillus</taxon>
    </lineage>
</organism>
<dbReference type="PANTHER" id="PTHR32322">
    <property type="entry name" value="INNER MEMBRANE TRANSPORTER"/>
    <property type="match status" value="1"/>
</dbReference>
<evidence type="ECO:0000256" key="3">
    <source>
        <dbReference type="ARBA" id="ARBA00022692"/>
    </source>
</evidence>
<dbReference type="RefSeq" id="WP_122918978.1">
    <property type="nucleotide sequence ID" value="NZ_RHHQ01000012.1"/>
</dbReference>
<evidence type="ECO:0000313" key="9">
    <source>
        <dbReference type="Proteomes" id="UP000271031"/>
    </source>
</evidence>
<dbReference type="AlphaFoldDB" id="A0A3M8DGP1"/>
<feature type="transmembrane region" description="Helical" evidence="6">
    <location>
        <begin position="263"/>
        <end position="281"/>
    </location>
</feature>
<dbReference type="SUPFAM" id="SSF103481">
    <property type="entry name" value="Multidrug resistance efflux transporter EmrE"/>
    <property type="match status" value="2"/>
</dbReference>
<accession>A0A3M8DGP1</accession>
<feature type="domain" description="EamA" evidence="7">
    <location>
        <begin position="6"/>
        <end position="136"/>
    </location>
</feature>
<evidence type="ECO:0000259" key="7">
    <source>
        <dbReference type="Pfam" id="PF00892"/>
    </source>
</evidence>
<keyword evidence="4 6" id="KW-1133">Transmembrane helix</keyword>
<evidence type="ECO:0000256" key="2">
    <source>
        <dbReference type="ARBA" id="ARBA00007362"/>
    </source>
</evidence>
<evidence type="ECO:0000256" key="5">
    <source>
        <dbReference type="ARBA" id="ARBA00023136"/>
    </source>
</evidence>
<feature type="transmembrane region" description="Helical" evidence="6">
    <location>
        <begin position="148"/>
        <end position="165"/>
    </location>
</feature>
<evidence type="ECO:0000256" key="4">
    <source>
        <dbReference type="ARBA" id="ARBA00022989"/>
    </source>
</evidence>
<dbReference type="Proteomes" id="UP000271031">
    <property type="component" value="Unassembled WGS sequence"/>
</dbReference>
<keyword evidence="5 6" id="KW-0472">Membrane</keyword>
<feature type="transmembrane region" description="Helical" evidence="6">
    <location>
        <begin position="100"/>
        <end position="119"/>
    </location>
</feature>
<dbReference type="InterPro" id="IPR050638">
    <property type="entry name" value="AA-Vitamin_Transporters"/>
</dbReference>